<dbReference type="SUPFAM" id="SSF52047">
    <property type="entry name" value="RNI-like"/>
    <property type="match status" value="1"/>
</dbReference>
<organism evidence="1 2">
    <name type="scientific">Polarella glacialis</name>
    <name type="common">Dinoflagellate</name>
    <dbReference type="NCBI Taxonomy" id="89957"/>
    <lineage>
        <taxon>Eukaryota</taxon>
        <taxon>Sar</taxon>
        <taxon>Alveolata</taxon>
        <taxon>Dinophyceae</taxon>
        <taxon>Suessiales</taxon>
        <taxon>Suessiaceae</taxon>
        <taxon>Polarella</taxon>
    </lineage>
</organism>
<comment type="caution">
    <text evidence="1">The sequence shown here is derived from an EMBL/GenBank/DDBJ whole genome shotgun (WGS) entry which is preliminary data.</text>
</comment>
<proteinExistence type="predicted"/>
<evidence type="ECO:0000313" key="2">
    <source>
        <dbReference type="Proteomes" id="UP000654075"/>
    </source>
</evidence>
<gene>
    <name evidence="1" type="ORF">PGLA1383_LOCUS537</name>
</gene>
<dbReference type="AlphaFoldDB" id="A0A813D5U7"/>
<sequence length="977" mass="109587">MGCSNSLALQPRRAGNMSGSVPNGLYQGLISHNDLGDVVVPAKLKIELKDGTLYGDWEVFDHAGLTNSQWSSIFSEHLSAAASESCPFSLLDEQMLCWAWTSSPQQQLVSSDSPGSASDDQANGKIRLRCMTQVGCQDVIRGEILERGVKKRPQPVAQWDFRRGHFADLKANNSPKFQRYGHAYQADDGLVLSGDGFVVTEPLNLAQDLKAKTLEVWVAFHDSAQRDVGVMGVGLMDGRGASFDAVAYNQRGPRQWLNCSEFFNRTHTVGGAEESWANRSSSEFLRLVITYEENGRIQIYRNGMKYGQSYKTHGPVLLRKDSRVVFGVRHVWPFIAEDGSQSYEGTGHFEGVVQKAMLYDRALSEEEIHSGSFEMWSVHGAPYSDPEGDLNLKDLLKEFDGVKPARIAETKLKALTVPQLQRMVRYAARSCHNWPQRDGLTRNDMWSLNLYDLAKWLILPLTKPHKCSMVELFVRGDQPAVYFVSHWWGERIIEMLYCLVSHSESRNLKRDSGYWVCAYANNQWTLDNELSSNPETSSFYLAMTDERCRGVLVVLDPEATAFTRIWCAFEEFVALDITDALCRCGSTRPWSLDVVTFFKGEGTLLTQDTTVKDCTDHKPQLAKSTREARFPMQVLGHGLMLDLATAQATSKDDEIRVNEWMERKGGTKVANHRLRAVFAILAWRQCLTSNAEGSSDVEKLKLGSILRSDESLKVLRLDLSFLWLLQDRDVEALADGIPMSSLESVWLGFEWCTQLTNQAVVALGHKLRGASQLRDLHVSFFECTGIMGQAAAEFFYEICFSKKHLEVLMICFPQTMGDGDILKIVEALTQQPGLQDALLKELKLSFRGCEGMTDRAIEHFITWQPPQTMSSLKLCFAGCRLSAASLDSLSEWLARSLTSKTRSHLTVCLNFQQCLRIEEQAFHHLKDSLSKIPSLNFTLETPYFSDDGGGTVASTSSKHRIKQLSDKGLNLSALPRV</sequence>
<dbReference type="Gene3D" id="3.80.10.10">
    <property type="entry name" value="Ribonuclease Inhibitor"/>
    <property type="match status" value="1"/>
</dbReference>
<dbReference type="SUPFAM" id="SSF49899">
    <property type="entry name" value="Concanavalin A-like lectins/glucanases"/>
    <property type="match status" value="1"/>
</dbReference>
<accession>A0A813D5U7</accession>
<keyword evidence="2" id="KW-1185">Reference proteome</keyword>
<evidence type="ECO:0000313" key="1">
    <source>
        <dbReference type="EMBL" id="CAE8581511.1"/>
    </source>
</evidence>
<reference evidence="1" key="1">
    <citation type="submission" date="2021-02" db="EMBL/GenBank/DDBJ databases">
        <authorList>
            <person name="Dougan E. K."/>
            <person name="Rhodes N."/>
            <person name="Thang M."/>
            <person name="Chan C."/>
        </authorList>
    </citation>
    <scope>NUCLEOTIDE SEQUENCE</scope>
</reference>
<protein>
    <submittedName>
        <fullName evidence="1">Uncharacterized protein</fullName>
    </submittedName>
</protein>
<dbReference type="InterPro" id="IPR013320">
    <property type="entry name" value="ConA-like_dom_sf"/>
</dbReference>
<dbReference type="Gene3D" id="2.60.120.200">
    <property type="match status" value="1"/>
</dbReference>
<dbReference type="Proteomes" id="UP000654075">
    <property type="component" value="Unassembled WGS sequence"/>
</dbReference>
<dbReference type="EMBL" id="CAJNNV010000122">
    <property type="protein sequence ID" value="CAE8581511.1"/>
    <property type="molecule type" value="Genomic_DNA"/>
</dbReference>
<dbReference type="InterPro" id="IPR032675">
    <property type="entry name" value="LRR_dom_sf"/>
</dbReference>
<name>A0A813D5U7_POLGL</name>